<evidence type="ECO:0000313" key="12">
    <source>
        <dbReference type="Proteomes" id="UP000093111"/>
    </source>
</evidence>
<dbReference type="FunFam" id="3.40.50.300:FF:000425">
    <property type="entry name" value="Probable ABC transporter, ATP-binding subunit"/>
    <property type="match status" value="1"/>
</dbReference>
<keyword evidence="5" id="KW-0547">Nucleotide-binding</keyword>
<proteinExistence type="inferred from homology"/>
<keyword evidence="12" id="KW-1185">Reference proteome</keyword>
<comment type="caution">
    <text evidence="11">The sequence shown here is derived from an EMBL/GenBank/DDBJ whole genome shotgun (WGS) entry which is preliminary data.</text>
</comment>
<keyword evidence="7" id="KW-0408">Iron</keyword>
<comment type="similarity">
    <text evidence="1">Belongs to the ABC transporter superfamily.</text>
</comment>
<protein>
    <submittedName>
        <fullName evidence="11">Iron ABC transporter ATP-binding protein</fullName>
    </submittedName>
</protein>
<dbReference type="GO" id="GO:0016887">
    <property type="term" value="F:ATP hydrolysis activity"/>
    <property type="evidence" value="ECO:0007669"/>
    <property type="project" value="InterPro"/>
</dbReference>
<dbReference type="AlphaFoldDB" id="A0A1C7P5G3"/>
<dbReference type="STRING" id="1612624.ADU59_14190"/>
<dbReference type="GO" id="GO:0016020">
    <property type="term" value="C:membrane"/>
    <property type="evidence" value="ECO:0007669"/>
    <property type="project" value="InterPro"/>
</dbReference>
<dbReference type="Pfam" id="PF00005">
    <property type="entry name" value="ABC_tran"/>
    <property type="match status" value="1"/>
</dbReference>
<dbReference type="SUPFAM" id="SSF50331">
    <property type="entry name" value="MOP-like"/>
    <property type="match status" value="1"/>
</dbReference>
<dbReference type="PANTHER" id="PTHR42781:SF4">
    <property type="entry name" value="SPERMIDINE_PUTRESCINE IMPORT ATP-BINDING PROTEIN POTA"/>
    <property type="match status" value="1"/>
</dbReference>
<keyword evidence="9" id="KW-0472">Membrane</keyword>
<dbReference type="OrthoDB" id="9802264at2"/>
<dbReference type="RefSeq" id="WP_068954768.1">
    <property type="nucleotide sequence ID" value="NZ_LGLV01000008.1"/>
</dbReference>
<dbReference type="InterPro" id="IPR017871">
    <property type="entry name" value="ABC_transporter-like_CS"/>
</dbReference>
<evidence type="ECO:0000256" key="1">
    <source>
        <dbReference type="ARBA" id="ARBA00005417"/>
    </source>
</evidence>
<dbReference type="PANTHER" id="PTHR42781">
    <property type="entry name" value="SPERMIDINE/PUTRESCINE IMPORT ATP-BINDING PROTEIN POTA"/>
    <property type="match status" value="1"/>
</dbReference>
<dbReference type="InterPro" id="IPR050093">
    <property type="entry name" value="ABC_SmlMolc_Importer"/>
</dbReference>
<feature type="domain" description="ABC transporter" evidence="10">
    <location>
        <begin position="12"/>
        <end position="244"/>
    </location>
</feature>
<reference evidence="11 12" key="1">
    <citation type="journal article" date="2016" name="Syst. Appl. Microbiol.">
        <title>Pararhizobium polonicum sp. nov. isolated from tumors on stone fruit rootstocks.</title>
        <authorList>
            <person name="Pulawska J."/>
            <person name="Kuzmanovic N."/>
            <person name="Willems A."/>
            <person name="Pothier J.F."/>
        </authorList>
    </citation>
    <scope>NUCLEOTIDE SEQUENCE [LARGE SCALE GENOMIC DNA]</scope>
    <source>
        <strain evidence="11 12">F5.1</strain>
    </source>
</reference>
<dbReference type="InterPro" id="IPR008995">
    <property type="entry name" value="Mo/tungstate-bd_C_term_dom"/>
</dbReference>
<sequence>MTDRRQAPGHVLELQGVGRRFGTVAALANIDLAIAAGEIICLVGRSGCGKSSLLRIIAGVDTPDSGRVLLKGNEVSGPSRFIEPEARNIGFVFQDYALFPHLSVEQNVMFGLKRLPGKEAGTRARAIIEHIGIGDLAGRYPHMLSGGEQQRVALARALAPKPDILLMDEPFSNLDRGLRDRVREETLALLRGLGTTVIMVTHDPEEALSAGDRVVLMKNGEIVQTGTGYDLHDRPKTPYAAEFFCAFNKIPGVYRDGHVETAIGRFAHRLDADNGAAAMLYLRPQGLSVVEGEGNLAGRLAGRAFLGEVEQLSVRVENLAEPLRVRTTSRLPMDADAVNLAILPGSTLAFSHPGS</sequence>
<accession>A0A1C7P5G3</accession>
<gene>
    <name evidence="11" type="ORF">ADU59_14190</name>
</gene>
<evidence type="ECO:0000256" key="2">
    <source>
        <dbReference type="ARBA" id="ARBA00022448"/>
    </source>
</evidence>
<dbReference type="InterPro" id="IPR027417">
    <property type="entry name" value="P-loop_NTPase"/>
</dbReference>
<dbReference type="Gene3D" id="3.40.50.300">
    <property type="entry name" value="P-loop containing nucleotide triphosphate hydrolases"/>
    <property type="match status" value="1"/>
</dbReference>
<dbReference type="InterPro" id="IPR003593">
    <property type="entry name" value="AAA+_ATPase"/>
</dbReference>
<dbReference type="GO" id="GO:0005524">
    <property type="term" value="F:ATP binding"/>
    <property type="evidence" value="ECO:0007669"/>
    <property type="project" value="UniProtKB-KW"/>
</dbReference>
<dbReference type="PROSITE" id="PS50893">
    <property type="entry name" value="ABC_TRANSPORTER_2"/>
    <property type="match status" value="1"/>
</dbReference>
<dbReference type="SUPFAM" id="SSF52540">
    <property type="entry name" value="P-loop containing nucleoside triphosphate hydrolases"/>
    <property type="match status" value="1"/>
</dbReference>
<dbReference type="InterPro" id="IPR003439">
    <property type="entry name" value="ABC_transporter-like_ATP-bd"/>
</dbReference>
<evidence type="ECO:0000256" key="4">
    <source>
        <dbReference type="ARBA" id="ARBA00022496"/>
    </source>
</evidence>
<evidence type="ECO:0000256" key="8">
    <source>
        <dbReference type="ARBA" id="ARBA00023065"/>
    </source>
</evidence>
<evidence type="ECO:0000313" key="11">
    <source>
        <dbReference type="EMBL" id="OBZ94944.1"/>
    </source>
</evidence>
<evidence type="ECO:0000256" key="6">
    <source>
        <dbReference type="ARBA" id="ARBA00022840"/>
    </source>
</evidence>
<name>A0A1C7P5G3_9HYPH</name>
<dbReference type="GO" id="GO:0015408">
    <property type="term" value="F:ABC-type ferric iron transporter activity"/>
    <property type="evidence" value="ECO:0007669"/>
    <property type="project" value="InterPro"/>
</dbReference>
<dbReference type="Proteomes" id="UP000093111">
    <property type="component" value="Unassembled WGS sequence"/>
</dbReference>
<dbReference type="SMART" id="SM00382">
    <property type="entry name" value="AAA"/>
    <property type="match status" value="1"/>
</dbReference>
<evidence type="ECO:0000256" key="3">
    <source>
        <dbReference type="ARBA" id="ARBA00022475"/>
    </source>
</evidence>
<dbReference type="EMBL" id="LGLV01000008">
    <property type="protein sequence ID" value="OBZ94944.1"/>
    <property type="molecule type" value="Genomic_DNA"/>
</dbReference>
<dbReference type="PATRIC" id="fig|1612624.7.peg.4748"/>
<keyword evidence="8" id="KW-0406">Ion transport</keyword>
<organism evidence="11 12">
    <name type="scientific">Pararhizobium polonicum</name>
    <dbReference type="NCBI Taxonomy" id="1612624"/>
    <lineage>
        <taxon>Bacteria</taxon>
        <taxon>Pseudomonadati</taxon>
        <taxon>Pseudomonadota</taxon>
        <taxon>Alphaproteobacteria</taxon>
        <taxon>Hyphomicrobiales</taxon>
        <taxon>Rhizobiaceae</taxon>
        <taxon>Rhizobium/Agrobacterium group</taxon>
        <taxon>Pararhizobium</taxon>
    </lineage>
</organism>
<keyword evidence="4" id="KW-0410">Iron transport</keyword>
<dbReference type="CDD" id="cd03259">
    <property type="entry name" value="ABC_Carb_Solutes_like"/>
    <property type="match status" value="1"/>
</dbReference>
<keyword evidence="2" id="KW-0813">Transport</keyword>
<evidence type="ECO:0000256" key="5">
    <source>
        <dbReference type="ARBA" id="ARBA00022741"/>
    </source>
</evidence>
<dbReference type="GO" id="GO:0015697">
    <property type="term" value="P:quaternary ammonium group transport"/>
    <property type="evidence" value="ECO:0007669"/>
    <property type="project" value="UniProtKB-ARBA"/>
</dbReference>
<evidence type="ECO:0000256" key="9">
    <source>
        <dbReference type="ARBA" id="ARBA00023136"/>
    </source>
</evidence>
<evidence type="ECO:0000259" key="10">
    <source>
        <dbReference type="PROSITE" id="PS50893"/>
    </source>
</evidence>
<dbReference type="InterPro" id="IPR015853">
    <property type="entry name" value="ABC_transpr_FbpC"/>
</dbReference>
<keyword evidence="3" id="KW-1003">Cell membrane</keyword>
<dbReference type="PROSITE" id="PS00211">
    <property type="entry name" value="ABC_TRANSPORTER_1"/>
    <property type="match status" value="1"/>
</dbReference>
<evidence type="ECO:0000256" key="7">
    <source>
        <dbReference type="ARBA" id="ARBA00023004"/>
    </source>
</evidence>
<keyword evidence="6 11" id="KW-0067">ATP-binding</keyword>